<dbReference type="GO" id="GO:0005840">
    <property type="term" value="C:ribosome"/>
    <property type="evidence" value="ECO:0007669"/>
    <property type="project" value="UniProtKB-KW"/>
</dbReference>
<comment type="subcellular location">
    <subcellularLocation>
        <location evidence="1">Mitochondrion</location>
    </subcellularLocation>
</comment>
<dbReference type="InterPro" id="IPR036249">
    <property type="entry name" value="Thioredoxin-like_sf"/>
</dbReference>
<name>A0A9N8V8Y4_9GLOM</name>
<dbReference type="PANTHER" id="PTHR13274">
    <property type="entry name" value="MITOCHONDRIAL RIBOSOMAL PROTEIN S25"/>
    <property type="match status" value="1"/>
</dbReference>
<proteinExistence type="predicted"/>
<comment type="caution">
    <text evidence="5">The sequence shown here is derived from an EMBL/GenBank/DDBJ whole genome shotgun (WGS) entry which is preliminary data.</text>
</comment>
<evidence type="ECO:0000256" key="4">
    <source>
        <dbReference type="ARBA" id="ARBA00023274"/>
    </source>
</evidence>
<keyword evidence="2" id="KW-0689">Ribosomal protein</keyword>
<keyword evidence="3" id="KW-0496">Mitochondrion</keyword>
<dbReference type="AlphaFoldDB" id="A0A9N8V8Y4"/>
<keyword evidence="4" id="KW-0687">Ribonucleoprotein</keyword>
<dbReference type="GO" id="GO:0003735">
    <property type="term" value="F:structural constituent of ribosome"/>
    <property type="evidence" value="ECO:0007669"/>
    <property type="project" value="InterPro"/>
</dbReference>
<reference evidence="5" key="1">
    <citation type="submission" date="2021-06" db="EMBL/GenBank/DDBJ databases">
        <authorList>
            <person name="Kallberg Y."/>
            <person name="Tangrot J."/>
            <person name="Rosling A."/>
        </authorList>
    </citation>
    <scope>NUCLEOTIDE SEQUENCE</scope>
    <source>
        <strain evidence="5">FL130A</strain>
    </source>
</reference>
<dbReference type="PANTHER" id="PTHR13274:SF2">
    <property type="entry name" value="SMALL RIBOSOMAL SUBUNIT PROTEIN MS25"/>
    <property type="match status" value="1"/>
</dbReference>
<dbReference type="EMBL" id="CAJVPS010000063">
    <property type="protein sequence ID" value="CAG8447173.1"/>
    <property type="molecule type" value="Genomic_DNA"/>
</dbReference>
<keyword evidence="6" id="KW-1185">Reference proteome</keyword>
<sequence>MPTKRIGTLTRTARILLDLRTGLGAAKLGPRVRKISLSFSRKEFNAGARYFLRENLPRIAYNNPTIPIEVEISKEKGITQSLIVELDDPEETLAIDCQRQSSDICRDLLNATQAVPAILLLNEQSKKDHPGKDEDTPSIDIKKWIY</sequence>
<organism evidence="5 6">
    <name type="scientific">Ambispora leptoticha</name>
    <dbReference type="NCBI Taxonomy" id="144679"/>
    <lineage>
        <taxon>Eukaryota</taxon>
        <taxon>Fungi</taxon>
        <taxon>Fungi incertae sedis</taxon>
        <taxon>Mucoromycota</taxon>
        <taxon>Glomeromycotina</taxon>
        <taxon>Glomeromycetes</taxon>
        <taxon>Archaeosporales</taxon>
        <taxon>Ambisporaceae</taxon>
        <taxon>Ambispora</taxon>
    </lineage>
</organism>
<dbReference type="Proteomes" id="UP000789508">
    <property type="component" value="Unassembled WGS sequence"/>
</dbReference>
<dbReference type="Gene3D" id="3.40.30.10">
    <property type="entry name" value="Glutaredoxin"/>
    <property type="match status" value="1"/>
</dbReference>
<evidence type="ECO:0000256" key="1">
    <source>
        <dbReference type="ARBA" id="ARBA00004173"/>
    </source>
</evidence>
<dbReference type="SUPFAM" id="SSF52833">
    <property type="entry name" value="Thioredoxin-like"/>
    <property type="match status" value="1"/>
</dbReference>
<evidence type="ECO:0000256" key="2">
    <source>
        <dbReference type="ARBA" id="ARBA00022980"/>
    </source>
</evidence>
<protein>
    <submittedName>
        <fullName evidence="5">8627_t:CDS:1</fullName>
    </submittedName>
</protein>
<dbReference type="GO" id="GO:0005739">
    <property type="term" value="C:mitochondrion"/>
    <property type="evidence" value="ECO:0007669"/>
    <property type="project" value="UniProtKB-SubCell"/>
</dbReference>
<dbReference type="OrthoDB" id="1696305at2759"/>
<evidence type="ECO:0000256" key="3">
    <source>
        <dbReference type="ARBA" id="ARBA00023128"/>
    </source>
</evidence>
<gene>
    <name evidence="5" type="ORF">ALEPTO_LOCUS765</name>
</gene>
<evidence type="ECO:0000313" key="6">
    <source>
        <dbReference type="Proteomes" id="UP000789508"/>
    </source>
</evidence>
<evidence type="ECO:0000313" key="5">
    <source>
        <dbReference type="EMBL" id="CAG8447173.1"/>
    </source>
</evidence>
<accession>A0A9N8V8Y4</accession>
<dbReference type="GO" id="GO:1990904">
    <property type="term" value="C:ribonucleoprotein complex"/>
    <property type="evidence" value="ECO:0007669"/>
    <property type="project" value="UniProtKB-KW"/>
</dbReference>
<dbReference type="InterPro" id="IPR040049">
    <property type="entry name" value="Ribosomal_mS25/mL61"/>
</dbReference>